<keyword evidence="6 7" id="KW-0411">Iron-sulfur</keyword>
<evidence type="ECO:0000256" key="7">
    <source>
        <dbReference type="RuleBase" id="RU000620"/>
    </source>
</evidence>
<keyword evidence="1 7" id="KW-0813">Transport</keyword>
<keyword evidence="3 7" id="KW-0479">Metal-binding</keyword>
<dbReference type="PROSITE" id="PS51373">
    <property type="entry name" value="HIPIP"/>
    <property type="match status" value="1"/>
</dbReference>
<dbReference type="EMBL" id="SWJE01000006">
    <property type="protein sequence ID" value="TKC88830.1"/>
    <property type="molecule type" value="Genomic_DNA"/>
</dbReference>
<organism evidence="10 11">
    <name type="scientific">Trinickia terrae</name>
    <dbReference type="NCBI Taxonomy" id="2571161"/>
    <lineage>
        <taxon>Bacteria</taxon>
        <taxon>Pseudomonadati</taxon>
        <taxon>Pseudomonadota</taxon>
        <taxon>Betaproteobacteria</taxon>
        <taxon>Burkholderiales</taxon>
        <taxon>Burkholderiaceae</taxon>
        <taxon>Trinickia</taxon>
    </lineage>
</organism>
<dbReference type="GO" id="GO:0051539">
    <property type="term" value="F:4 iron, 4 sulfur cluster binding"/>
    <property type="evidence" value="ECO:0007669"/>
    <property type="project" value="UniProtKB-KW"/>
</dbReference>
<dbReference type="GO" id="GO:0046872">
    <property type="term" value="F:metal ion binding"/>
    <property type="evidence" value="ECO:0007669"/>
    <property type="project" value="UniProtKB-KW"/>
</dbReference>
<dbReference type="GO" id="GO:0019646">
    <property type="term" value="P:aerobic electron transport chain"/>
    <property type="evidence" value="ECO:0007669"/>
    <property type="project" value="InterPro"/>
</dbReference>
<feature type="signal peptide" evidence="8">
    <location>
        <begin position="1"/>
        <end position="27"/>
    </location>
</feature>
<dbReference type="AlphaFoldDB" id="A0A4V5PMS7"/>
<evidence type="ECO:0000313" key="10">
    <source>
        <dbReference type="EMBL" id="TKC88830.1"/>
    </source>
</evidence>
<feature type="domain" description="High potential iron-sulfur proteins family profile" evidence="9">
    <location>
        <begin position="25"/>
        <end position="101"/>
    </location>
</feature>
<evidence type="ECO:0000256" key="8">
    <source>
        <dbReference type="SAM" id="SignalP"/>
    </source>
</evidence>
<dbReference type="OrthoDB" id="5298540at2"/>
<keyword evidence="2 7" id="KW-0004">4Fe-4S</keyword>
<evidence type="ECO:0000256" key="4">
    <source>
        <dbReference type="ARBA" id="ARBA00022982"/>
    </source>
</evidence>
<comment type="similarity">
    <text evidence="7">Belongs to the high-potential iron-sulfur protein (HiPIP) family.</text>
</comment>
<keyword evidence="11" id="KW-1185">Reference proteome</keyword>
<evidence type="ECO:0000256" key="1">
    <source>
        <dbReference type="ARBA" id="ARBA00022448"/>
    </source>
</evidence>
<evidence type="ECO:0000259" key="9">
    <source>
        <dbReference type="PROSITE" id="PS51373"/>
    </source>
</evidence>
<evidence type="ECO:0000256" key="6">
    <source>
        <dbReference type="ARBA" id="ARBA00023014"/>
    </source>
</evidence>
<protein>
    <recommendedName>
        <fullName evidence="7">High-potential iron-sulfur protein</fullName>
        <shortName evidence="7">HiPIP</shortName>
    </recommendedName>
</protein>
<evidence type="ECO:0000256" key="5">
    <source>
        <dbReference type="ARBA" id="ARBA00023004"/>
    </source>
</evidence>
<evidence type="ECO:0000256" key="3">
    <source>
        <dbReference type="ARBA" id="ARBA00022723"/>
    </source>
</evidence>
<keyword evidence="5 7" id="KW-0408">Iron</keyword>
<dbReference type="GO" id="GO:0009055">
    <property type="term" value="F:electron transfer activity"/>
    <property type="evidence" value="ECO:0007669"/>
    <property type="project" value="InterPro"/>
</dbReference>
<reference evidence="10 11" key="1">
    <citation type="submission" date="2019-04" db="EMBL/GenBank/DDBJ databases">
        <title>Trinickia sp. 7GSK02, isolated from subtropical forest soil.</title>
        <authorList>
            <person name="Gao Z.-H."/>
            <person name="Qiu L.-H."/>
        </authorList>
    </citation>
    <scope>NUCLEOTIDE SEQUENCE [LARGE SCALE GENOMIC DNA]</scope>
    <source>
        <strain evidence="10 11">7GSK02</strain>
    </source>
</reference>
<evidence type="ECO:0000256" key="2">
    <source>
        <dbReference type="ARBA" id="ARBA00022485"/>
    </source>
</evidence>
<comment type="subunit">
    <text evidence="7">Homodimer.</text>
</comment>
<dbReference type="SUPFAM" id="SSF57652">
    <property type="entry name" value="HIPIP (high potential iron protein)"/>
    <property type="match status" value="1"/>
</dbReference>
<dbReference type="Gene3D" id="4.10.490.10">
    <property type="entry name" value="High potential iron-sulphur protein"/>
    <property type="match status" value="1"/>
</dbReference>
<dbReference type="RefSeq" id="WP_136895363.1">
    <property type="nucleotide sequence ID" value="NZ_SWJE01000006.1"/>
</dbReference>
<accession>A0A4V5PMS7</accession>
<gene>
    <name evidence="10" type="ORF">FAZ69_13910</name>
</gene>
<comment type="function">
    <text evidence="7">Specific class of high-redox-potential 4Fe-4S ferredoxins. Functions in anaerobic electron transport in most purple and in some other photosynthetic bacteria and in at least one genus (Paracoccus) of halophilic, denitrifying bacteria.</text>
</comment>
<feature type="chain" id="PRO_5020336225" description="High-potential iron-sulfur protein" evidence="8">
    <location>
        <begin position="28"/>
        <end position="101"/>
    </location>
</feature>
<evidence type="ECO:0000313" key="11">
    <source>
        <dbReference type="Proteomes" id="UP000305539"/>
    </source>
</evidence>
<proteinExistence type="inferred from homology"/>
<dbReference type="InterPro" id="IPR036369">
    <property type="entry name" value="HIPIP_sf"/>
</dbReference>
<dbReference type="Pfam" id="PF01355">
    <property type="entry name" value="HIPIP"/>
    <property type="match status" value="1"/>
</dbReference>
<dbReference type="InterPro" id="IPR000170">
    <property type="entry name" value="High_potential_FeS_prot"/>
</dbReference>
<keyword evidence="8" id="KW-0732">Signal</keyword>
<sequence>MKASRRSFLIASVGIGSSLFLAQRVFADEQLSEDDPAAKSYGYVKDASKVDKAKYPSYQAGQECTNCSLYTGKTGDASGGCPLFGAKQVAAHGWCNAYTNA</sequence>
<keyword evidence="4 7" id="KW-0249">Electron transport</keyword>
<dbReference type="Proteomes" id="UP000305539">
    <property type="component" value="Unassembled WGS sequence"/>
</dbReference>
<comment type="caution">
    <text evidence="10">The sequence shown here is derived from an EMBL/GenBank/DDBJ whole genome shotgun (WGS) entry which is preliminary data.</text>
</comment>
<name>A0A4V5PMS7_9BURK</name>